<proteinExistence type="inferred from homology"/>
<dbReference type="AlphaFoldDB" id="A0AA36GU80"/>
<evidence type="ECO:0000256" key="3">
    <source>
        <dbReference type="ARBA" id="ARBA00022525"/>
    </source>
</evidence>
<keyword evidence="5" id="KW-0175">Coiled coil</keyword>
<keyword evidence="8" id="KW-1185">Reference proteome</keyword>
<sequence>MKKSPDLGARYKNVIDSYNERLAQLKPEAKAFAENMTEFLSKLFDEDVLHPSTVEEIAMGVINKFKALRDDVKEDFQKAFPAAAAFLTSEETVKRLQEQ</sequence>
<comment type="caution">
    <text evidence="7">The sequence shown here is derived from an EMBL/GenBank/DDBJ whole genome shotgun (WGS) entry which is preliminary data.</text>
</comment>
<dbReference type="Gene3D" id="1.20.120.1100">
    <property type="match status" value="1"/>
</dbReference>
<dbReference type="Proteomes" id="UP001176961">
    <property type="component" value="Unassembled WGS sequence"/>
</dbReference>
<keyword evidence="4" id="KW-0732">Signal</keyword>
<comment type="subcellular location">
    <subcellularLocation>
        <location evidence="1">Secreted</location>
    </subcellularLocation>
</comment>
<dbReference type="GO" id="GO:0005576">
    <property type="term" value="C:extracellular region"/>
    <property type="evidence" value="ECO:0007669"/>
    <property type="project" value="UniProtKB-SubCell"/>
</dbReference>
<evidence type="ECO:0000256" key="1">
    <source>
        <dbReference type="ARBA" id="ARBA00004613"/>
    </source>
</evidence>
<evidence type="ECO:0000256" key="2">
    <source>
        <dbReference type="ARBA" id="ARBA00006648"/>
    </source>
</evidence>
<evidence type="ECO:0000256" key="4">
    <source>
        <dbReference type="ARBA" id="ARBA00022729"/>
    </source>
</evidence>
<keyword evidence="6" id="KW-0446">Lipid-binding</keyword>
<reference evidence="7" key="1">
    <citation type="submission" date="2023-07" db="EMBL/GenBank/DDBJ databases">
        <authorList>
            <consortium name="CYATHOMIX"/>
        </authorList>
    </citation>
    <scope>NUCLEOTIDE SEQUENCE</scope>
    <source>
        <strain evidence="7">N/A</strain>
    </source>
</reference>
<comment type="similarity">
    <text evidence="2">Belongs to the fatty-acid and retinol-binding protein (FARBP) family.</text>
</comment>
<accession>A0AA36GU80</accession>
<dbReference type="EMBL" id="CATQJL010000223">
    <property type="protein sequence ID" value="CAJ0598241.1"/>
    <property type="molecule type" value="Genomic_DNA"/>
</dbReference>
<evidence type="ECO:0000256" key="5">
    <source>
        <dbReference type="ARBA" id="ARBA00023054"/>
    </source>
</evidence>
<dbReference type="Pfam" id="PF05823">
    <property type="entry name" value="Gp-FAR-1"/>
    <property type="match status" value="1"/>
</dbReference>
<dbReference type="GO" id="GO:0008289">
    <property type="term" value="F:lipid binding"/>
    <property type="evidence" value="ECO:0007669"/>
    <property type="project" value="UniProtKB-KW"/>
</dbReference>
<organism evidence="7 8">
    <name type="scientific">Cylicocyclus nassatus</name>
    <name type="common">Nematode worm</name>
    <dbReference type="NCBI Taxonomy" id="53992"/>
    <lineage>
        <taxon>Eukaryota</taxon>
        <taxon>Metazoa</taxon>
        <taxon>Ecdysozoa</taxon>
        <taxon>Nematoda</taxon>
        <taxon>Chromadorea</taxon>
        <taxon>Rhabditida</taxon>
        <taxon>Rhabditina</taxon>
        <taxon>Rhabditomorpha</taxon>
        <taxon>Strongyloidea</taxon>
        <taxon>Strongylidae</taxon>
        <taxon>Cylicocyclus</taxon>
    </lineage>
</organism>
<keyword evidence="3" id="KW-0964">Secreted</keyword>
<evidence type="ECO:0000313" key="7">
    <source>
        <dbReference type="EMBL" id="CAJ0598241.1"/>
    </source>
</evidence>
<dbReference type="InterPro" id="IPR008632">
    <property type="entry name" value="Gp-FAR-1"/>
</dbReference>
<name>A0AA36GU80_CYLNA</name>
<gene>
    <name evidence="7" type="ORF">CYNAS_LOCUS10224</name>
</gene>
<evidence type="ECO:0000313" key="8">
    <source>
        <dbReference type="Proteomes" id="UP001176961"/>
    </source>
</evidence>
<protein>
    <submittedName>
        <fullName evidence="7">Uncharacterized protein</fullName>
    </submittedName>
</protein>
<evidence type="ECO:0000256" key="6">
    <source>
        <dbReference type="ARBA" id="ARBA00023121"/>
    </source>
</evidence>